<dbReference type="eggNOG" id="arCOG06712">
    <property type="taxonomic scope" value="Archaea"/>
</dbReference>
<dbReference type="FunFam" id="3.30.565.10:FF:000006">
    <property type="entry name" value="Sensor histidine kinase WalK"/>
    <property type="match status" value="1"/>
</dbReference>
<dbReference type="InterPro" id="IPR013656">
    <property type="entry name" value="PAS_4"/>
</dbReference>
<evidence type="ECO:0000256" key="5">
    <source>
        <dbReference type="ARBA" id="ARBA00022777"/>
    </source>
</evidence>
<dbReference type="InterPro" id="IPR005467">
    <property type="entry name" value="His_kinase_dom"/>
</dbReference>
<dbReference type="SUPFAM" id="SSF47384">
    <property type="entry name" value="Homodimeric domain of signal transducing histidine kinase"/>
    <property type="match status" value="1"/>
</dbReference>
<dbReference type="Pfam" id="PF02518">
    <property type="entry name" value="HATPase_c"/>
    <property type="match status" value="1"/>
</dbReference>
<proteinExistence type="predicted"/>
<dbReference type="InterPro" id="IPR036097">
    <property type="entry name" value="HisK_dim/P_sf"/>
</dbReference>
<dbReference type="Pfam" id="PF01590">
    <property type="entry name" value="GAF"/>
    <property type="match status" value="1"/>
</dbReference>
<dbReference type="Proteomes" id="UP000011607">
    <property type="component" value="Unassembled WGS sequence"/>
</dbReference>
<evidence type="ECO:0000256" key="3">
    <source>
        <dbReference type="ARBA" id="ARBA00022553"/>
    </source>
</evidence>
<evidence type="ECO:0000256" key="4">
    <source>
        <dbReference type="ARBA" id="ARBA00022679"/>
    </source>
</evidence>
<dbReference type="GO" id="GO:0000155">
    <property type="term" value="F:phosphorelay sensor kinase activity"/>
    <property type="evidence" value="ECO:0007669"/>
    <property type="project" value="InterPro"/>
</dbReference>
<evidence type="ECO:0000259" key="7">
    <source>
        <dbReference type="PROSITE" id="PS50112"/>
    </source>
</evidence>
<feature type="domain" description="PAS" evidence="7">
    <location>
        <begin position="64"/>
        <end position="121"/>
    </location>
</feature>
<dbReference type="InterPro" id="IPR001610">
    <property type="entry name" value="PAC"/>
</dbReference>
<dbReference type="InterPro" id="IPR003018">
    <property type="entry name" value="GAF"/>
</dbReference>
<keyword evidence="4" id="KW-0808">Transferase</keyword>
<name>M0M451_9EURY</name>
<dbReference type="PROSITE" id="PS50109">
    <property type="entry name" value="HIS_KIN"/>
    <property type="match status" value="1"/>
</dbReference>
<dbReference type="InterPro" id="IPR003661">
    <property type="entry name" value="HisK_dim/P_dom"/>
</dbReference>
<comment type="catalytic activity">
    <reaction evidence="1">
        <text>ATP + protein L-histidine = ADP + protein N-phospho-L-histidine.</text>
        <dbReference type="EC" id="2.7.13.3"/>
    </reaction>
</comment>
<dbReference type="Gene3D" id="3.30.565.10">
    <property type="entry name" value="Histidine kinase-like ATPase, C-terminal domain"/>
    <property type="match status" value="1"/>
</dbReference>
<dbReference type="SMART" id="SM00387">
    <property type="entry name" value="HATPase_c"/>
    <property type="match status" value="1"/>
</dbReference>
<evidence type="ECO:0000313" key="10">
    <source>
        <dbReference type="Proteomes" id="UP000011607"/>
    </source>
</evidence>
<dbReference type="CDD" id="cd00082">
    <property type="entry name" value="HisKA"/>
    <property type="match status" value="1"/>
</dbReference>
<dbReference type="InterPro" id="IPR000014">
    <property type="entry name" value="PAS"/>
</dbReference>
<organism evidence="9 10">
    <name type="scientific">Halobiforma nitratireducens JCM 10879</name>
    <dbReference type="NCBI Taxonomy" id="1227454"/>
    <lineage>
        <taxon>Archaea</taxon>
        <taxon>Methanobacteriati</taxon>
        <taxon>Methanobacteriota</taxon>
        <taxon>Stenosarchaea group</taxon>
        <taxon>Halobacteria</taxon>
        <taxon>Halobacteriales</taxon>
        <taxon>Natrialbaceae</taxon>
        <taxon>Halobiforma</taxon>
    </lineage>
</organism>
<dbReference type="OrthoDB" id="106630at2157"/>
<keyword evidence="3" id="KW-0597">Phosphoprotein</keyword>
<keyword evidence="10" id="KW-1185">Reference proteome</keyword>
<feature type="domain" description="PAC" evidence="8">
    <location>
        <begin position="668"/>
        <end position="718"/>
    </location>
</feature>
<dbReference type="SUPFAM" id="SSF55785">
    <property type="entry name" value="PYP-like sensor domain (PAS domain)"/>
    <property type="match status" value="4"/>
</dbReference>
<dbReference type="eggNOG" id="arCOG02360">
    <property type="taxonomic scope" value="Archaea"/>
</dbReference>
<dbReference type="PATRIC" id="fig|1227454.3.peg.1798"/>
<comment type="caution">
    <text evidence="9">The sequence shown here is derived from an EMBL/GenBank/DDBJ whole genome shotgun (WGS) entry which is preliminary data.</text>
</comment>
<dbReference type="InterPro" id="IPR003594">
    <property type="entry name" value="HATPase_dom"/>
</dbReference>
<dbReference type="eggNOG" id="arCOG07605">
    <property type="taxonomic scope" value="Archaea"/>
</dbReference>
<feature type="domain" description="Histidine kinase" evidence="6">
    <location>
        <begin position="905"/>
        <end position="1118"/>
    </location>
</feature>
<feature type="domain" description="PAS" evidence="7">
    <location>
        <begin position="591"/>
        <end position="661"/>
    </location>
</feature>
<dbReference type="InterPro" id="IPR029016">
    <property type="entry name" value="GAF-like_dom_sf"/>
</dbReference>
<dbReference type="Pfam" id="PF08448">
    <property type="entry name" value="PAS_4"/>
    <property type="match status" value="3"/>
</dbReference>
<dbReference type="AlphaFoldDB" id="M0M451"/>
<dbReference type="Gene3D" id="1.10.287.130">
    <property type="match status" value="1"/>
</dbReference>
<dbReference type="InterPro" id="IPR036890">
    <property type="entry name" value="HATPase_C_sf"/>
</dbReference>
<dbReference type="Gene3D" id="3.30.450.20">
    <property type="entry name" value="PAS domain"/>
    <property type="match status" value="4"/>
</dbReference>
<dbReference type="NCBIfam" id="TIGR00229">
    <property type="entry name" value="sensory_box"/>
    <property type="match status" value="3"/>
</dbReference>
<dbReference type="SMART" id="SM00091">
    <property type="entry name" value="PAS"/>
    <property type="match status" value="5"/>
</dbReference>
<sequence length="1122" mass="127217">MAGAQEASSPFGLTVTTADGERRRVELQVSLLVEEGQFHGVVGVTRTILESDDQRPELESGRESYETITSVLNEAEVGVFVLDEEFEVAWIDETAERYFGLDREEVIGRDKRDLIRETIQERVADGDRFADTVLATYDDNNYVEHFECRITAGDDREERWLEHRSKPLESGRYAGGRVELYYDITDQYWRAYQLRQLNQAVREWLQETDREAVAERASRHLQTMLNLEINGVFLYDETAEELQPAAWSTPAETLFGELPTFAEGEGIAWRVFESEQPEVYDDVREAPDIYDPETPARSEIVLPIGDHGVVIIGSTEQNAFGDNDVMLAKVVASSLESTFDRIRHERRLEHERRLTGQILEAMPVGTVVLDADATITRINERARELLDVTDLDTFSLGDRPVYDETGEQLSVDERPFARTLATGEPIYDHVLQVERAAGGRRWLSVNAVPITDETGEIIRVITTQEDITPLKEHERELETELREIFGRISDAVYALDDEYRFTHVNRRAEELLGYTEDELLGERLWEVFPEEAGNAEIRGRFETAMETQEPTSIEQYSDLLEFWVEATLYPSESGISVYFRDVTDRKEREQQLEQHRALTEAANDVIVTIDTDSTIQMVNPAVEDVFGYMPDELVGQSLTRLMPDELADRHRAALVQYLETGEQTLDWNYIELPGVRKDGTEIPLAISFSEVEHEGDQYFTGILRDVTDRKEREAELERRARQQQVVADLGQFALETDDLDDLMHEAAGRVADVLDNEYCKVLDLDPNKQELLLRQGVGWREGIVGTATVAADDNSQAGYTLLSEEPVVVDDLDAETRFSGPELLTSHDVSSGISTIIGSVEEPWGILGTHDVDRREFTDEDVTFVQSVANVLAAAIERHRYQEDLEQLVDDLERSNERLERFAYAASHDLQEPLRMVSSYLQLIERRYEDELDTEGREFLEFAVDGADRMREMIDALLEYSRIQTQGDPFEPVDLNAVLADVRENLQIQISESNASITAETLPVVEGDANQLRQVFQNLLANAIEYSGDAPPQIHVSAERDGAEWIISVRDEGIGIDPDHATRIFEVFERLHTQDEHDGTGIGLALCERIVERHGGEIWVDSELDEGATFSFTLPGADDPTG</sequence>
<dbReference type="Pfam" id="PF13426">
    <property type="entry name" value="PAS_9"/>
    <property type="match status" value="1"/>
</dbReference>
<reference evidence="9 10" key="1">
    <citation type="journal article" date="2014" name="PLoS Genet.">
        <title>Phylogenetically driven sequencing of extremely halophilic archaea reveals strategies for static and dynamic osmo-response.</title>
        <authorList>
            <person name="Becker E.A."/>
            <person name="Seitzer P.M."/>
            <person name="Tritt A."/>
            <person name="Larsen D."/>
            <person name="Krusor M."/>
            <person name="Yao A.I."/>
            <person name="Wu D."/>
            <person name="Madern D."/>
            <person name="Eisen J.A."/>
            <person name="Darling A.E."/>
            <person name="Facciotti M.T."/>
        </authorList>
    </citation>
    <scope>NUCLEOTIDE SEQUENCE [LARGE SCALE GENOMIC DNA]</scope>
    <source>
        <strain evidence="9 10">JCM 10879</strain>
    </source>
</reference>
<dbReference type="SMART" id="SM00388">
    <property type="entry name" value="HisKA"/>
    <property type="match status" value="1"/>
</dbReference>
<dbReference type="InterPro" id="IPR035965">
    <property type="entry name" value="PAS-like_dom_sf"/>
</dbReference>
<gene>
    <name evidence="9" type="ORF">C446_08876</name>
</gene>
<dbReference type="SMART" id="SM00065">
    <property type="entry name" value="GAF"/>
    <property type="match status" value="2"/>
</dbReference>
<dbReference type="STRING" id="1227454.C446_08876"/>
<dbReference type="InterPro" id="IPR000700">
    <property type="entry name" value="PAS-assoc_C"/>
</dbReference>
<dbReference type="SUPFAM" id="SSF55874">
    <property type="entry name" value="ATPase domain of HSP90 chaperone/DNA topoisomerase II/histidine kinase"/>
    <property type="match status" value="1"/>
</dbReference>
<evidence type="ECO:0000256" key="2">
    <source>
        <dbReference type="ARBA" id="ARBA00012438"/>
    </source>
</evidence>
<evidence type="ECO:0000256" key="1">
    <source>
        <dbReference type="ARBA" id="ARBA00000085"/>
    </source>
</evidence>
<dbReference type="InterPro" id="IPR004358">
    <property type="entry name" value="Sig_transdc_His_kin-like_C"/>
</dbReference>
<dbReference type="PANTHER" id="PTHR43304">
    <property type="entry name" value="PHYTOCHROME-LIKE PROTEIN CPH1"/>
    <property type="match status" value="1"/>
</dbReference>
<evidence type="ECO:0000313" key="9">
    <source>
        <dbReference type="EMBL" id="EMA39145.1"/>
    </source>
</evidence>
<dbReference type="PANTHER" id="PTHR43304:SF1">
    <property type="entry name" value="PAC DOMAIN-CONTAINING PROTEIN"/>
    <property type="match status" value="1"/>
</dbReference>
<dbReference type="Pfam" id="PF00512">
    <property type="entry name" value="HisKA"/>
    <property type="match status" value="1"/>
</dbReference>
<evidence type="ECO:0000259" key="8">
    <source>
        <dbReference type="PROSITE" id="PS50113"/>
    </source>
</evidence>
<dbReference type="EC" id="2.7.13.3" evidence="2"/>
<accession>M0M451</accession>
<dbReference type="PROSITE" id="PS50113">
    <property type="entry name" value="PAC"/>
    <property type="match status" value="2"/>
</dbReference>
<dbReference type="SMART" id="SM00086">
    <property type="entry name" value="PAC"/>
    <property type="match status" value="3"/>
</dbReference>
<dbReference type="InterPro" id="IPR052162">
    <property type="entry name" value="Sensor_kinase/Photoreceptor"/>
</dbReference>
<protein>
    <recommendedName>
        <fullName evidence="2">histidine kinase</fullName>
        <ecNumber evidence="2">2.7.13.3</ecNumber>
    </recommendedName>
</protein>
<dbReference type="CDD" id="cd00130">
    <property type="entry name" value="PAS"/>
    <property type="match status" value="4"/>
</dbReference>
<dbReference type="PROSITE" id="PS50112">
    <property type="entry name" value="PAS"/>
    <property type="match status" value="3"/>
</dbReference>
<dbReference type="eggNOG" id="arCOG02330">
    <property type="taxonomic scope" value="Archaea"/>
</dbReference>
<evidence type="ECO:0000259" key="6">
    <source>
        <dbReference type="PROSITE" id="PS50109"/>
    </source>
</evidence>
<feature type="domain" description="PAS" evidence="7">
    <location>
        <begin position="477"/>
        <end position="548"/>
    </location>
</feature>
<feature type="domain" description="PAC" evidence="8">
    <location>
        <begin position="427"/>
        <end position="479"/>
    </location>
</feature>
<dbReference type="SUPFAM" id="SSF55781">
    <property type="entry name" value="GAF domain-like"/>
    <property type="match status" value="2"/>
</dbReference>
<dbReference type="EMBL" id="AOMA01000086">
    <property type="protein sequence ID" value="EMA39145.1"/>
    <property type="molecule type" value="Genomic_DNA"/>
</dbReference>
<keyword evidence="5" id="KW-0418">Kinase</keyword>
<dbReference type="Pfam" id="PF13185">
    <property type="entry name" value="GAF_2"/>
    <property type="match status" value="1"/>
</dbReference>
<dbReference type="Gene3D" id="3.30.450.40">
    <property type="match status" value="2"/>
</dbReference>
<dbReference type="PRINTS" id="PR00344">
    <property type="entry name" value="BCTRLSENSOR"/>
</dbReference>